<dbReference type="InterPro" id="IPR007991">
    <property type="entry name" value="RNA_pol_I_trans_ini_fac_RRN3"/>
</dbReference>
<evidence type="ECO:0000256" key="1">
    <source>
        <dbReference type="ARBA" id="ARBA00010098"/>
    </source>
</evidence>
<feature type="region of interest" description="Disordered" evidence="2">
    <location>
        <begin position="1"/>
        <end position="30"/>
    </location>
</feature>
<feature type="region of interest" description="Disordered" evidence="2">
    <location>
        <begin position="413"/>
        <end position="436"/>
    </location>
</feature>
<feature type="compositionally biased region" description="Acidic residues" evidence="2">
    <location>
        <begin position="14"/>
        <end position="30"/>
    </location>
</feature>
<reference evidence="3 4" key="2">
    <citation type="submission" date="2019-01" db="EMBL/GenBank/DDBJ databases">
        <title>The decoding of complex shrimp genome reveals the adaptation for benthos swimmer, frequently molting mechanism and breeding impact on genome.</title>
        <authorList>
            <person name="Sun Y."/>
            <person name="Gao Y."/>
            <person name="Yu Y."/>
        </authorList>
    </citation>
    <scope>NUCLEOTIDE SEQUENCE [LARGE SCALE GENOMIC DNA]</scope>
    <source>
        <tissue evidence="3">Muscle</tissue>
    </source>
</reference>
<accession>A0A3R7QDU1</accession>
<reference evidence="3 4" key="1">
    <citation type="submission" date="2018-04" db="EMBL/GenBank/DDBJ databases">
        <authorList>
            <person name="Zhang X."/>
            <person name="Yuan J."/>
            <person name="Li F."/>
            <person name="Xiang J."/>
        </authorList>
    </citation>
    <scope>NUCLEOTIDE SEQUENCE [LARGE SCALE GENOMIC DNA]</scope>
    <source>
        <tissue evidence="3">Muscle</tissue>
    </source>
</reference>
<name>A0A3R7QDU1_PENVA</name>
<dbReference type="Pfam" id="PF05327">
    <property type="entry name" value="RRN3"/>
    <property type="match status" value="1"/>
</dbReference>
<dbReference type="PANTHER" id="PTHR12790">
    <property type="entry name" value="TRANSCRIPTION INITIATION FACTOR IA RRN3"/>
    <property type="match status" value="1"/>
</dbReference>
<feature type="compositionally biased region" description="Low complexity" evidence="2">
    <location>
        <begin position="416"/>
        <end position="430"/>
    </location>
</feature>
<evidence type="ECO:0000313" key="3">
    <source>
        <dbReference type="EMBL" id="ROT64334.1"/>
    </source>
</evidence>
<sequence>MVTIDVNTPRSELVIDDDEDDLDDEESSDEEDLFHMEVDDGREKTVTAPVVKEVLEFTEDPPLAMTHKEGNTLDVLMTLMLQYVHDTCHGVRRPRIPKQIGRDRLDSAPEGLPHDDESGCRAGIARASDVDEQRTVGCECGGERHDLEALKLLYTNLREAFAHLILCTQASSHVQFLVFYILALRPGLMTSFLEFLRMRKFEDPNCSRDTRRNAMAYIGSLLARGKFIPFSHVHSCLELICNWCHSYLENQERTSTNYEDFLLHSPFYYACQTVFYVFTFRYREYTEGPKKLEMARSLNLERLVHSQLNPLKVCAPPIVSNFAAVTRRFQLAYCYTILENNKRMNIPSAHMNGSRHLYSSTLDMFFPFDPYLLQRSKTYIVNHFREFDGLPEEEGKDSLEMELDDDGLDTIVSPRSSECSKSHSFSYSSSPGYKHW</sequence>
<proteinExistence type="inferred from homology"/>
<evidence type="ECO:0000313" key="4">
    <source>
        <dbReference type="Proteomes" id="UP000283509"/>
    </source>
</evidence>
<gene>
    <name evidence="3" type="ORF">C7M84_017725</name>
</gene>
<comment type="caution">
    <text evidence="3">The sequence shown here is derived from an EMBL/GenBank/DDBJ whole genome shotgun (WGS) entry which is preliminary data.</text>
</comment>
<keyword evidence="3" id="KW-0396">Initiation factor</keyword>
<dbReference type="GO" id="GO:0001042">
    <property type="term" value="F:RNA polymerase I core binding"/>
    <property type="evidence" value="ECO:0007669"/>
    <property type="project" value="TreeGrafter"/>
</dbReference>
<dbReference type="EMBL" id="QCYY01003264">
    <property type="protein sequence ID" value="ROT64334.1"/>
    <property type="molecule type" value="Genomic_DNA"/>
</dbReference>
<dbReference type="STRING" id="6689.A0A3R7QDU1"/>
<dbReference type="AlphaFoldDB" id="A0A3R7QDU1"/>
<dbReference type="PANTHER" id="PTHR12790:SF0">
    <property type="entry name" value="RNA POLYMERASE I-SPECIFIC TRANSCRIPTION INITIATION FACTOR RRN3-RELATED"/>
    <property type="match status" value="1"/>
</dbReference>
<dbReference type="GO" id="GO:0005634">
    <property type="term" value="C:nucleus"/>
    <property type="evidence" value="ECO:0007669"/>
    <property type="project" value="TreeGrafter"/>
</dbReference>
<organism evidence="3 4">
    <name type="scientific">Penaeus vannamei</name>
    <name type="common">Whiteleg shrimp</name>
    <name type="synonym">Litopenaeus vannamei</name>
    <dbReference type="NCBI Taxonomy" id="6689"/>
    <lineage>
        <taxon>Eukaryota</taxon>
        <taxon>Metazoa</taxon>
        <taxon>Ecdysozoa</taxon>
        <taxon>Arthropoda</taxon>
        <taxon>Crustacea</taxon>
        <taxon>Multicrustacea</taxon>
        <taxon>Malacostraca</taxon>
        <taxon>Eumalacostraca</taxon>
        <taxon>Eucarida</taxon>
        <taxon>Decapoda</taxon>
        <taxon>Dendrobranchiata</taxon>
        <taxon>Penaeoidea</taxon>
        <taxon>Penaeidae</taxon>
        <taxon>Penaeus</taxon>
    </lineage>
</organism>
<protein>
    <submittedName>
        <fullName evidence="3">RNA polymerase I-specific transcription initiation factor RRN3</fullName>
    </submittedName>
</protein>
<dbReference type="OrthoDB" id="26970at2759"/>
<keyword evidence="3" id="KW-0648">Protein biosynthesis</keyword>
<comment type="similarity">
    <text evidence="1">Belongs to the RRN3 family.</text>
</comment>
<feature type="compositionally biased region" description="Polar residues" evidence="2">
    <location>
        <begin position="1"/>
        <end position="10"/>
    </location>
</feature>
<dbReference type="GO" id="GO:0001181">
    <property type="term" value="F:RNA polymerase I general transcription initiation factor activity"/>
    <property type="evidence" value="ECO:0007669"/>
    <property type="project" value="InterPro"/>
</dbReference>
<keyword evidence="4" id="KW-1185">Reference proteome</keyword>
<dbReference type="GO" id="GO:0006361">
    <property type="term" value="P:transcription initiation at RNA polymerase I promoter"/>
    <property type="evidence" value="ECO:0007669"/>
    <property type="project" value="InterPro"/>
</dbReference>
<dbReference type="Proteomes" id="UP000283509">
    <property type="component" value="Unassembled WGS sequence"/>
</dbReference>
<dbReference type="GO" id="GO:0003743">
    <property type="term" value="F:translation initiation factor activity"/>
    <property type="evidence" value="ECO:0007669"/>
    <property type="project" value="UniProtKB-KW"/>
</dbReference>
<evidence type="ECO:0000256" key="2">
    <source>
        <dbReference type="SAM" id="MobiDB-lite"/>
    </source>
</evidence>